<dbReference type="InterPro" id="IPR016039">
    <property type="entry name" value="Thiolase-like"/>
</dbReference>
<keyword evidence="4" id="KW-1185">Reference proteome</keyword>
<dbReference type="PANTHER" id="PTHR42870:SF1">
    <property type="entry name" value="NON-SPECIFIC LIPID-TRANSFER PROTEIN-LIKE 2"/>
    <property type="match status" value="1"/>
</dbReference>
<accession>A0A562QD83</accession>
<dbReference type="CDD" id="cd00829">
    <property type="entry name" value="SCP-x_thiolase"/>
    <property type="match status" value="1"/>
</dbReference>
<evidence type="ECO:0000313" key="4">
    <source>
        <dbReference type="Proteomes" id="UP000315711"/>
    </source>
</evidence>
<dbReference type="SUPFAM" id="SSF53901">
    <property type="entry name" value="Thiolase-like"/>
    <property type="match status" value="1"/>
</dbReference>
<gene>
    <name evidence="3" type="ORF">IQ10_02950</name>
</gene>
<dbReference type="AlphaFoldDB" id="A0A562QD83"/>
<dbReference type="Gene3D" id="3.40.47.10">
    <property type="match status" value="1"/>
</dbReference>
<feature type="domain" description="Thiolase C-terminal" evidence="2">
    <location>
        <begin position="248"/>
        <end position="392"/>
    </location>
</feature>
<reference evidence="3 4" key="1">
    <citation type="journal article" date="2015" name="Stand. Genomic Sci.">
        <title>Genomic Encyclopedia of Bacterial and Archaeal Type Strains, Phase III: the genomes of soil and plant-associated and newly described type strains.</title>
        <authorList>
            <person name="Whitman W.B."/>
            <person name="Woyke T."/>
            <person name="Klenk H.P."/>
            <person name="Zhou Y."/>
            <person name="Lilburn T.G."/>
            <person name="Beck B.J."/>
            <person name="De Vos P."/>
            <person name="Vandamme P."/>
            <person name="Eisen J.A."/>
            <person name="Garrity G."/>
            <person name="Hugenholtz P."/>
            <person name="Kyrpides N.C."/>
        </authorList>
    </citation>
    <scope>NUCLEOTIDE SEQUENCE [LARGE SCALE GENOMIC DNA]</scope>
    <source>
        <strain evidence="3 4">CGMCC 1.10116</strain>
    </source>
</reference>
<name>A0A562QD83_9BACI</name>
<proteinExistence type="predicted"/>
<evidence type="ECO:0000313" key="3">
    <source>
        <dbReference type="EMBL" id="TWI54725.1"/>
    </source>
</evidence>
<dbReference type="PIRSF" id="PIRSF000429">
    <property type="entry name" value="Ac-CoA_Ac_transf"/>
    <property type="match status" value="1"/>
</dbReference>
<sequence length="395" mass="42655">MNYETFFMGVNLMVAIVGVGDTEMGKLPNLTSIELQALAAKKAIADAGMNVGEIDGIISSYTLSEPHPMPSTYLAEYLGLQPEFNTAMQLGGASGCAAVGLAQAVIKAGYCQNVLISFGENRLTGLGREDAIKRLSTFGHPQFEAIYGPTIPSFYALIAKRYLEEFHVTSEDLARVAVLHREHALLHPHAHMKKPISIDDVLTSKWIAEPLHLLDCALISDGGSAIIVTSKENSRSFKKKPIHLLGYGEKTTHEHIFQKDDFRLFGSVESGKKAFKIAGVTPNDIDVALLYDCFTITVLILLEDLGFCQRGEAVSLLKEGKLKLGGKLPVNPHGGLLSHGQPGTAGGLNHVIEAVRQLRHEADKRQVADANLALVHGNGGVMSVQSTLILGRDSR</sequence>
<feature type="domain" description="Thiolase N-terminal" evidence="1">
    <location>
        <begin position="14"/>
        <end position="231"/>
    </location>
</feature>
<dbReference type="Pfam" id="PF00108">
    <property type="entry name" value="Thiolase_N"/>
    <property type="match status" value="1"/>
</dbReference>
<dbReference type="InterPro" id="IPR002155">
    <property type="entry name" value="Thiolase"/>
</dbReference>
<organism evidence="3 4">
    <name type="scientific">Halalkalibacter nanhaiisediminis</name>
    <dbReference type="NCBI Taxonomy" id="688079"/>
    <lineage>
        <taxon>Bacteria</taxon>
        <taxon>Bacillati</taxon>
        <taxon>Bacillota</taxon>
        <taxon>Bacilli</taxon>
        <taxon>Bacillales</taxon>
        <taxon>Bacillaceae</taxon>
        <taxon>Halalkalibacter</taxon>
    </lineage>
</organism>
<dbReference type="EMBL" id="VLKZ01000008">
    <property type="protein sequence ID" value="TWI54725.1"/>
    <property type="molecule type" value="Genomic_DNA"/>
</dbReference>
<evidence type="ECO:0000259" key="1">
    <source>
        <dbReference type="Pfam" id="PF00108"/>
    </source>
</evidence>
<protein>
    <submittedName>
        <fullName evidence="3">Acetyl-CoA acetyltransferase</fullName>
    </submittedName>
</protein>
<dbReference type="Pfam" id="PF22691">
    <property type="entry name" value="Thiolase_C_1"/>
    <property type="match status" value="1"/>
</dbReference>
<evidence type="ECO:0000259" key="2">
    <source>
        <dbReference type="Pfam" id="PF22691"/>
    </source>
</evidence>
<comment type="caution">
    <text evidence="3">The sequence shown here is derived from an EMBL/GenBank/DDBJ whole genome shotgun (WGS) entry which is preliminary data.</text>
</comment>
<dbReference type="PANTHER" id="PTHR42870">
    <property type="entry name" value="ACETYL-COA C-ACETYLTRANSFERASE"/>
    <property type="match status" value="1"/>
</dbReference>
<dbReference type="InterPro" id="IPR055140">
    <property type="entry name" value="Thiolase_C_2"/>
</dbReference>
<keyword evidence="3" id="KW-0808">Transferase</keyword>
<dbReference type="InterPro" id="IPR020616">
    <property type="entry name" value="Thiolase_N"/>
</dbReference>
<dbReference type="GO" id="GO:0016747">
    <property type="term" value="F:acyltransferase activity, transferring groups other than amino-acyl groups"/>
    <property type="evidence" value="ECO:0007669"/>
    <property type="project" value="InterPro"/>
</dbReference>
<dbReference type="Proteomes" id="UP000315711">
    <property type="component" value="Unassembled WGS sequence"/>
</dbReference>